<comment type="caution">
    <text evidence="1">The sequence shown here is derived from an EMBL/GenBank/DDBJ whole genome shotgun (WGS) entry which is preliminary data.</text>
</comment>
<organism evidence="1">
    <name type="scientific">marine sediment metagenome</name>
    <dbReference type="NCBI Taxonomy" id="412755"/>
    <lineage>
        <taxon>unclassified sequences</taxon>
        <taxon>metagenomes</taxon>
        <taxon>ecological metagenomes</taxon>
    </lineage>
</organism>
<reference evidence="1" key="1">
    <citation type="journal article" date="2015" name="Nature">
        <title>Complex archaea that bridge the gap between prokaryotes and eukaryotes.</title>
        <authorList>
            <person name="Spang A."/>
            <person name="Saw J.H."/>
            <person name="Jorgensen S.L."/>
            <person name="Zaremba-Niedzwiedzka K."/>
            <person name="Martijn J."/>
            <person name="Lind A.E."/>
            <person name="van Eijk R."/>
            <person name="Schleper C."/>
            <person name="Guy L."/>
            <person name="Ettema T.J."/>
        </authorList>
    </citation>
    <scope>NUCLEOTIDE SEQUENCE</scope>
</reference>
<dbReference type="EMBL" id="LAZR01066114">
    <property type="protein sequence ID" value="KKK54203.1"/>
    <property type="molecule type" value="Genomic_DNA"/>
</dbReference>
<accession>A0A0F8WC89</accession>
<dbReference type="AlphaFoldDB" id="A0A0F8WC89"/>
<proteinExistence type="predicted"/>
<evidence type="ECO:0000313" key="1">
    <source>
        <dbReference type="EMBL" id="KKK54203.1"/>
    </source>
</evidence>
<name>A0A0F8WC89_9ZZZZ</name>
<protein>
    <submittedName>
        <fullName evidence="1">Uncharacterized protein</fullName>
    </submittedName>
</protein>
<gene>
    <name evidence="1" type="ORF">LCGC14_3087100</name>
</gene>
<sequence length="106" mass="11950">MNSTEAADHLAKVAKGELRPTALHLPLRALANFRQAAEDFEISMHTYAMILQGKHYRAWKTYVRTGGAPDKPFRILGDIIVYAFLMYCIGVDQGAWGHEEVLEDDD</sequence>